<comment type="caution">
    <text evidence="2">The sequence shown here is derived from an EMBL/GenBank/DDBJ whole genome shotgun (WGS) entry which is preliminary data.</text>
</comment>
<accession>A0A7J6U1I7</accession>
<dbReference type="EMBL" id="JABANO010016807">
    <property type="protein sequence ID" value="KAF4734561.1"/>
    <property type="molecule type" value="Genomic_DNA"/>
</dbReference>
<name>A0A7J6U1I7_PEROL</name>
<sequence length="145" mass="16289">RPLEGALGASRDEGGRVVSEGEAVPMVDITDYIPGHCRDKDTCVCVLDVEGSEFRILRRMVNQRAALCLCNVLIVEWHEPTFSDDVKVLLEDFPQGTPHPVTVASREMFSAAVFDSALRFILSDPNDPCHVNYISFRYDEQQFDI</sequence>
<organism evidence="2 4">
    <name type="scientific">Perkinsus olseni</name>
    <name type="common">Perkinsus atlanticus</name>
    <dbReference type="NCBI Taxonomy" id="32597"/>
    <lineage>
        <taxon>Eukaryota</taxon>
        <taxon>Sar</taxon>
        <taxon>Alveolata</taxon>
        <taxon>Perkinsozoa</taxon>
        <taxon>Perkinsea</taxon>
        <taxon>Perkinsida</taxon>
        <taxon>Perkinsidae</taxon>
        <taxon>Perkinsus</taxon>
    </lineage>
</organism>
<dbReference type="Proteomes" id="UP000553632">
    <property type="component" value="Unassembled WGS sequence"/>
</dbReference>
<feature type="non-terminal residue" evidence="2">
    <location>
        <position position="1"/>
    </location>
</feature>
<dbReference type="Proteomes" id="UP000574390">
    <property type="component" value="Unassembled WGS sequence"/>
</dbReference>
<reference evidence="3 4" key="1">
    <citation type="submission" date="2020-04" db="EMBL/GenBank/DDBJ databases">
        <title>Perkinsus olseni comparative genomics.</title>
        <authorList>
            <person name="Bogema D.R."/>
        </authorList>
    </citation>
    <scope>NUCLEOTIDE SEQUENCE [LARGE SCALE GENOMIC DNA]</scope>
    <source>
        <strain evidence="2">ATCC PRA-205</strain>
        <strain evidence="1 3">ATCC PRA-207</strain>
    </source>
</reference>
<gene>
    <name evidence="2" type="ORF">FOZ62_023387</name>
    <name evidence="1" type="ORF">FOZ63_017926</name>
</gene>
<protein>
    <recommendedName>
        <fullName evidence="5">Methyltransferase FkbM domain-containing protein</fullName>
    </recommendedName>
</protein>
<evidence type="ECO:0000313" key="1">
    <source>
        <dbReference type="EMBL" id="KAF4734561.1"/>
    </source>
</evidence>
<evidence type="ECO:0008006" key="5">
    <source>
        <dbReference type="Google" id="ProtNLM"/>
    </source>
</evidence>
<dbReference type="EMBL" id="JABANM010003582">
    <property type="protein sequence ID" value="KAF4750631.1"/>
    <property type="molecule type" value="Genomic_DNA"/>
</dbReference>
<dbReference type="AlphaFoldDB" id="A0A7J6U1I7"/>
<evidence type="ECO:0000313" key="2">
    <source>
        <dbReference type="EMBL" id="KAF4750631.1"/>
    </source>
</evidence>
<proteinExistence type="predicted"/>
<evidence type="ECO:0000313" key="4">
    <source>
        <dbReference type="Proteomes" id="UP000574390"/>
    </source>
</evidence>
<evidence type="ECO:0000313" key="3">
    <source>
        <dbReference type="Proteomes" id="UP000553632"/>
    </source>
</evidence>
<keyword evidence="3" id="KW-1185">Reference proteome</keyword>